<evidence type="ECO:0000256" key="1">
    <source>
        <dbReference type="SAM" id="MobiDB-lite"/>
    </source>
</evidence>
<dbReference type="AlphaFoldDB" id="A0A4Y7SNH5"/>
<name>A0A4Y7SNH5_COPMI</name>
<dbReference type="Pfam" id="PF19343">
    <property type="entry name" value="HAM1_N"/>
    <property type="match status" value="1"/>
</dbReference>
<evidence type="ECO:0000259" key="2">
    <source>
        <dbReference type="Pfam" id="PF19343"/>
    </source>
</evidence>
<reference evidence="3 4" key="1">
    <citation type="journal article" date="2019" name="Nat. Ecol. Evol.">
        <title>Megaphylogeny resolves global patterns of mushroom evolution.</title>
        <authorList>
            <person name="Varga T."/>
            <person name="Krizsan K."/>
            <person name="Foldi C."/>
            <person name="Dima B."/>
            <person name="Sanchez-Garcia M."/>
            <person name="Sanchez-Ramirez S."/>
            <person name="Szollosi G.J."/>
            <person name="Szarkandi J.G."/>
            <person name="Papp V."/>
            <person name="Albert L."/>
            <person name="Andreopoulos W."/>
            <person name="Angelini C."/>
            <person name="Antonin V."/>
            <person name="Barry K.W."/>
            <person name="Bougher N.L."/>
            <person name="Buchanan P."/>
            <person name="Buyck B."/>
            <person name="Bense V."/>
            <person name="Catcheside P."/>
            <person name="Chovatia M."/>
            <person name="Cooper J."/>
            <person name="Damon W."/>
            <person name="Desjardin D."/>
            <person name="Finy P."/>
            <person name="Geml J."/>
            <person name="Haridas S."/>
            <person name="Hughes K."/>
            <person name="Justo A."/>
            <person name="Karasinski D."/>
            <person name="Kautmanova I."/>
            <person name="Kiss B."/>
            <person name="Kocsube S."/>
            <person name="Kotiranta H."/>
            <person name="LaButti K.M."/>
            <person name="Lechner B.E."/>
            <person name="Liimatainen K."/>
            <person name="Lipzen A."/>
            <person name="Lukacs Z."/>
            <person name="Mihaltcheva S."/>
            <person name="Morgado L.N."/>
            <person name="Niskanen T."/>
            <person name="Noordeloos M.E."/>
            <person name="Ohm R.A."/>
            <person name="Ortiz-Santana B."/>
            <person name="Ovrebo C."/>
            <person name="Racz N."/>
            <person name="Riley R."/>
            <person name="Savchenko A."/>
            <person name="Shiryaev A."/>
            <person name="Soop K."/>
            <person name="Spirin V."/>
            <person name="Szebenyi C."/>
            <person name="Tomsovsky M."/>
            <person name="Tulloss R.E."/>
            <person name="Uehling J."/>
            <person name="Grigoriev I.V."/>
            <person name="Vagvolgyi C."/>
            <person name="Papp T."/>
            <person name="Martin F.M."/>
            <person name="Miettinen O."/>
            <person name="Hibbett D.S."/>
            <person name="Nagy L.G."/>
        </authorList>
    </citation>
    <scope>NUCLEOTIDE SEQUENCE [LARGE SCALE GENOMIC DNA]</scope>
    <source>
        <strain evidence="3 4">FP101781</strain>
    </source>
</reference>
<gene>
    <name evidence="3" type="ORF">FA13DRAFT_1466716</name>
</gene>
<comment type="caution">
    <text evidence="3">The sequence shown here is derived from an EMBL/GenBank/DDBJ whole genome shotgun (WGS) entry which is preliminary data.</text>
</comment>
<evidence type="ECO:0000313" key="4">
    <source>
        <dbReference type="Proteomes" id="UP000298030"/>
    </source>
</evidence>
<dbReference type="STRING" id="71717.A0A4Y7SNH5"/>
<feature type="domain" description="HAM1-like N-terminal" evidence="2">
    <location>
        <begin position="1"/>
        <end position="129"/>
    </location>
</feature>
<dbReference type="PANTHER" id="PTHR31138">
    <property type="entry name" value="CHROMOSOME 19, WHOLE GENOME SHOTGUN SEQUENCE"/>
    <property type="match status" value="1"/>
</dbReference>
<sequence>MVEQKNADELFQNFVFHTQAVDTNSLKDHTSERAGESLSLDKGKVKEDGDQAAKHLRTSLILTNSEVRKLLSDFSLIGRDLLSIGASKASTLIAPPEHKLARVDEPALQDQFVTHDPNHPDGQRIAGPNETPSWVARSRFRELSVARTERKSGGECGEGCFRRVSPGPPARIRRGPGSSDGAGACTC</sequence>
<organism evidence="3 4">
    <name type="scientific">Coprinellus micaceus</name>
    <name type="common">Glistening ink-cap mushroom</name>
    <name type="synonym">Coprinus micaceus</name>
    <dbReference type="NCBI Taxonomy" id="71717"/>
    <lineage>
        <taxon>Eukaryota</taxon>
        <taxon>Fungi</taxon>
        <taxon>Dikarya</taxon>
        <taxon>Basidiomycota</taxon>
        <taxon>Agaricomycotina</taxon>
        <taxon>Agaricomycetes</taxon>
        <taxon>Agaricomycetidae</taxon>
        <taxon>Agaricales</taxon>
        <taxon>Agaricineae</taxon>
        <taxon>Psathyrellaceae</taxon>
        <taxon>Coprinellus</taxon>
    </lineage>
</organism>
<evidence type="ECO:0000313" key="3">
    <source>
        <dbReference type="EMBL" id="TEB22809.1"/>
    </source>
</evidence>
<dbReference type="InterPro" id="IPR045967">
    <property type="entry name" value="HAM1-like_N"/>
</dbReference>
<dbReference type="OrthoDB" id="19394at2759"/>
<keyword evidence="4" id="KW-1185">Reference proteome</keyword>
<dbReference type="EMBL" id="QPFP01000085">
    <property type="protein sequence ID" value="TEB22809.1"/>
    <property type="molecule type" value="Genomic_DNA"/>
</dbReference>
<proteinExistence type="predicted"/>
<protein>
    <recommendedName>
        <fullName evidence="2">HAM1-like N-terminal domain-containing protein</fullName>
    </recommendedName>
</protein>
<dbReference type="PANTHER" id="PTHR31138:SF1">
    <property type="entry name" value="PDZ DOMAIN-CONTAINING PROTEIN"/>
    <property type="match status" value="1"/>
</dbReference>
<accession>A0A4Y7SNH5</accession>
<dbReference type="Proteomes" id="UP000298030">
    <property type="component" value="Unassembled WGS sequence"/>
</dbReference>
<feature type="region of interest" description="Disordered" evidence="1">
    <location>
        <begin position="151"/>
        <end position="187"/>
    </location>
</feature>